<evidence type="ECO:0000313" key="3">
    <source>
        <dbReference type="Proteomes" id="UP000663720"/>
    </source>
</evidence>
<dbReference type="GO" id="GO:0035438">
    <property type="term" value="F:cyclic-di-GMP binding"/>
    <property type="evidence" value="ECO:0007669"/>
    <property type="project" value="InterPro"/>
</dbReference>
<name>A0A975B3T1_9BACT</name>
<dbReference type="Pfam" id="PF07238">
    <property type="entry name" value="PilZ"/>
    <property type="match status" value="1"/>
</dbReference>
<gene>
    <name evidence="2" type="ORF">dnl_04660</name>
</gene>
<reference evidence="2" key="1">
    <citation type="journal article" date="2021" name="Microb. Physiol.">
        <title>Proteogenomic Insights into the Physiology of Marine, Sulfate-Reducing, Filamentous Desulfonema limicola and Desulfonema magnum.</title>
        <authorList>
            <person name="Schnaars V."/>
            <person name="Wohlbrand L."/>
            <person name="Scheve S."/>
            <person name="Hinrichs C."/>
            <person name="Reinhardt R."/>
            <person name="Rabus R."/>
        </authorList>
    </citation>
    <scope>NUCLEOTIDE SEQUENCE</scope>
    <source>
        <strain evidence="2">5ac10</strain>
    </source>
</reference>
<dbReference type="InterPro" id="IPR009875">
    <property type="entry name" value="PilZ_domain"/>
</dbReference>
<protein>
    <submittedName>
        <fullName evidence="2">PilZ domain-containing protein</fullName>
    </submittedName>
</protein>
<organism evidence="2 3">
    <name type="scientific">Desulfonema limicola</name>
    <dbReference type="NCBI Taxonomy" id="45656"/>
    <lineage>
        <taxon>Bacteria</taxon>
        <taxon>Pseudomonadati</taxon>
        <taxon>Thermodesulfobacteriota</taxon>
        <taxon>Desulfobacteria</taxon>
        <taxon>Desulfobacterales</taxon>
        <taxon>Desulfococcaceae</taxon>
        <taxon>Desulfonema</taxon>
    </lineage>
</organism>
<proteinExistence type="predicted"/>
<dbReference type="AlphaFoldDB" id="A0A975B3T1"/>
<evidence type="ECO:0000259" key="1">
    <source>
        <dbReference type="Pfam" id="PF07238"/>
    </source>
</evidence>
<dbReference type="Proteomes" id="UP000663720">
    <property type="component" value="Chromosome"/>
</dbReference>
<feature type="domain" description="PilZ" evidence="1">
    <location>
        <begin position="36"/>
        <end position="119"/>
    </location>
</feature>
<sequence length="129" mass="14950">MNKDTHERRLFERIFFSSEDGIIGIFSLPDPYKDTARATIMDISEDGMGITFLKKECPPFNKGERLVLKEIVNMDSISFLKDIELEIRWVLSHRSLEHIALGCRLVNLSEQAKEKLRKVIGSWSIKIRV</sequence>
<dbReference type="RefSeq" id="WP_207690133.1">
    <property type="nucleotide sequence ID" value="NZ_CP061799.1"/>
</dbReference>
<keyword evidence="3" id="KW-1185">Reference proteome</keyword>
<dbReference type="KEGG" id="dli:dnl_04660"/>
<dbReference type="Gene3D" id="2.40.10.220">
    <property type="entry name" value="predicted glycosyltransferase like domains"/>
    <property type="match status" value="1"/>
</dbReference>
<evidence type="ECO:0000313" key="2">
    <source>
        <dbReference type="EMBL" id="QTA78246.1"/>
    </source>
</evidence>
<dbReference type="EMBL" id="CP061799">
    <property type="protein sequence ID" value="QTA78246.1"/>
    <property type="molecule type" value="Genomic_DNA"/>
</dbReference>
<accession>A0A975B3T1</accession>